<comment type="subcellular location">
    <subcellularLocation>
        <location evidence="1">Cytoplasm</location>
        <location evidence="1">Cytoskeleton</location>
    </subcellularLocation>
</comment>
<evidence type="ECO:0000256" key="4">
    <source>
        <dbReference type="ARBA" id="ARBA00023054"/>
    </source>
</evidence>
<sequence>MAETSTLKGLRAQMAAAAQAQAEERRSVAGNSPKPTTNTSAKPQGSRPVIDGATLRIDDKLRVAKERREEAERQQALRDSQIMERERKAKLQVERQMEERQKKIEEQRRKEEQKRHAVEEKRKQKQEEEKERYEAVMRRTMERNERLEHRQKRWSWGGLSTDSDGRTVDKRSTSTMNLKQSSETGISKRLSSSSATLIKSPDKSVKPRSSSCNRLPSNGNVAAQASKEDGKKLQVDQTGHSVKKRSSSLTRVSVGRAQTPAKPDKGTTDDQAHRPPASTVDGGLLSRLLTPTQASLARSKSAAVLSTEGTDSPECHMCPRSASATPLHPPRGPVRSRSIDRQKSGMTTSVSADGALDPSLKDKQSASPSGKRPASPSTNLGRNRSPSPAPNPVPKRTPSPAAAKQSPRTRPPSPGAMKQRPPSPQPSTTKPPPIQKPALTPTGPPTLRKRDSKSKDMFPVQAVGPQSSESSKSKDKDDSKASTGTNSAAEAAKILAENRRLMREQKEKEEQLRLQREEEERLRKEEEARLAEEARLKRVEEEKKLAEERKVREEEEALLAEEERVRLAEEEALKQAELQREREEAEAKAQEEAERVRQERERIMQQNQQERMERKRRIEEIMKRTRKGDAGDLKENGDDPVDLNCETSEIDDAEIDDTEADKVECGLSGGEPLCNINGIPETEDKENNNGISTDEPQAISPVPKGRLVEGSEFLNEQDSAKVGLVSGLNGKSNQWNYEEFIDLNVHTKTRPLIESEDCNQVLINCDGSSDATRVAFEDKGTPVNTLHSSNQPVEALSEI</sequence>
<comment type="similarity">
    <text evidence="2">Belongs to the MAP7 family.</text>
</comment>
<dbReference type="Proteomes" id="UP000693946">
    <property type="component" value="Linkage Group LG12"/>
</dbReference>
<dbReference type="GO" id="GO:0015630">
    <property type="term" value="C:microtubule cytoskeleton"/>
    <property type="evidence" value="ECO:0007669"/>
    <property type="project" value="InterPro"/>
</dbReference>
<feature type="compositionally biased region" description="Polar residues" evidence="6">
    <location>
        <begin position="29"/>
        <end position="43"/>
    </location>
</feature>
<feature type="compositionally biased region" description="Pro residues" evidence="6">
    <location>
        <begin position="421"/>
        <end position="435"/>
    </location>
</feature>
<evidence type="ECO:0000256" key="5">
    <source>
        <dbReference type="ARBA" id="ARBA00023212"/>
    </source>
</evidence>
<organism evidence="7 8">
    <name type="scientific">Solea senegalensis</name>
    <name type="common">Senegalese sole</name>
    <dbReference type="NCBI Taxonomy" id="28829"/>
    <lineage>
        <taxon>Eukaryota</taxon>
        <taxon>Metazoa</taxon>
        <taxon>Chordata</taxon>
        <taxon>Craniata</taxon>
        <taxon>Vertebrata</taxon>
        <taxon>Euteleostomi</taxon>
        <taxon>Actinopterygii</taxon>
        <taxon>Neopterygii</taxon>
        <taxon>Teleostei</taxon>
        <taxon>Neoteleostei</taxon>
        <taxon>Acanthomorphata</taxon>
        <taxon>Carangaria</taxon>
        <taxon>Pleuronectiformes</taxon>
        <taxon>Pleuronectoidei</taxon>
        <taxon>Soleidae</taxon>
        <taxon>Solea</taxon>
    </lineage>
</organism>
<evidence type="ECO:0000313" key="8">
    <source>
        <dbReference type="Proteomes" id="UP000693946"/>
    </source>
</evidence>
<feature type="compositionally biased region" description="Basic and acidic residues" evidence="6">
    <location>
        <begin position="496"/>
        <end position="553"/>
    </location>
</feature>
<feature type="compositionally biased region" description="Polar residues" evidence="6">
    <location>
        <begin position="375"/>
        <end position="386"/>
    </location>
</feature>
<dbReference type="PANTHER" id="PTHR15073">
    <property type="entry name" value="MICROTUBULE-ASSOCIATED PROTEIN"/>
    <property type="match status" value="1"/>
</dbReference>
<evidence type="ECO:0000313" key="7">
    <source>
        <dbReference type="EMBL" id="KAG7517975.1"/>
    </source>
</evidence>
<feature type="compositionally biased region" description="Polar residues" evidence="6">
    <location>
        <begin position="289"/>
        <end position="298"/>
    </location>
</feature>
<protein>
    <submittedName>
        <fullName evidence="7">Ensconsin-like isoform X3</fullName>
    </submittedName>
</protein>
<evidence type="ECO:0000256" key="3">
    <source>
        <dbReference type="ARBA" id="ARBA00022490"/>
    </source>
</evidence>
<feature type="compositionally biased region" description="Polar residues" evidence="6">
    <location>
        <begin position="207"/>
        <end position="223"/>
    </location>
</feature>
<feature type="compositionally biased region" description="Low complexity" evidence="6">
    <location>
        <begin position="12"/>
        <end position="21"/>
    </location>
</feature>
<feature type="compositionally biased region" description="Basic and acidic residues" evidence="6">
    <location>
        <begin position="623"/>
        <end position="637"/>
    </location>
</feature>
<feature type="compositionally biased region" description="Basic and acidic residues" evidence="6">
    <location>
        <begin position="471"/>
        <end position="480"/>
    </location>
</feature>
<dbReference type="InterPro" id="IPR051483">
    <property type="entry name" value="MAP7_domain-containing"/>
</dbReference>
<feature type="compositionally biased region" description="Pro residues" evidence="6">
    <location>
        <begin position="387"/>
        <end position="397"/>
    </location>
</feature>
<feature type="region of interest" description="Disordered" evidence="6">
    <location>
        <begin position="623"/>
        <end position="658"/>
    </location>
</feature>
<feature type="compositionally biased region" description="Basic and acidic residues" evidence="6">
    <location>
        <begin position="262"/>
        <end position="273"/>
    </location>
</feature>
<feature type="compositionally biased region" description="Basic and acidic residues" evidence="6">
    <location>
        <begin position="56"/>
        <end position="148"/>
    </location>
</feature>
<evidence type="ECO:0000256" key="6">
    <source>
        <dbReference type="SAM" id="MobiDB-lite"/>
    </source>
</evidence>
<evidence type="ECO:0000256" key="1">
    <source>
        <dbReference type="ARBA" id="ARBA00004245"/>
    </source>
</evidence>
<keyword evidence="5" id="KW-0206">Cytoskeleton</keyword>
<feature type="region of interest" description="Disordered" evidence="6">
    <location>
        <begin position="1"/>
        <end position="563"/>
    </location>
</feature>
<feature type="region of interest" description="Disordered" evidence="6">
    <location>
        <begin position="576"/>
        <end position="599"/>
    </location>
</feature>
<gene>
    <name evidence="7" type="ORF">JOB18_021443</name>
</gene>
<dbReference type="Pfam" id="PF05672">
    <property type="entry name" value="MAP7"/>
    <property type="match status" value="1"/>
</dbReference>
<dbReference type="InterPro" id="IPR008604">
    <property type="entry name" value="MAP7_fam"/>
</dbReference>
<dbReference type="AlphaFoldDB" id="A0AAV6SIZ6"/>
<feature type="region of interest" description="Disordered" evidence="6">
    <location>
        <begin position="683"/>
        <end position="702"/>
    </location>
</feature>
<keyword evidence="4" id="KW-0175">Coiled coil</keyword>
<dbReference type="GO" id="GO:0000226">
    <property type="term" value="P:microtubule cytoskeleton organization"/>
    <property type="evidence" value="ECO:0007669"/>
    <property type="project" value="InterPro"/>
</dbReference>
<evidence type="ECO:0000256" key="2">
    <source>
        <dbReference type="ARBA" id="ARBA00007525"/>
    </source>
</evidence>
<keyword evidence="3" id="KW-0963">Cytoplasm</keyword>
<feature type="compositionally biased region" description="Polar residues" evidence="6">
    <location>
        <begin position="173"/>
        <end position="197"/>
    </location>
</feature>
<accession>A0AAV6SIZ6</accession>
<keyword evidence="8" id="KW-1185">Reference proteome</keyword>
<proteinExistence type="inferred from homology"/>
<reference evidence="7 8" key="1">
    <citation type="journal article" date="2021" name="Sci. Rep.">
        <title>Chromosome anchoring in Senegalese sole (Solea senegalensis) reveals sex-associated markers and genome rearrangements in flatfish.</title>
        <authorList>
            <person name="Guerrero-Cozar I."/>
            <person name="Gomez-Garrido J."/>
            <person name="Berbel C."/>
            <person name="Martinez-Blanch J.F."/>
            <person name="Alioto T."/>
            <person name="Claros M.G."/>
            <person name="Gagnaire P.A."/>
            <person name="Manchado M."/>
        </authorList>
    </citation>
    <scope>NUCLEOTIDE SEQUENCE [LARGE SCALE GENOMIC DNA]</scope>
    <source>
        <strain evidence="7">Sse05_10M</strain>
    </source>
</reference>
<name>A0AAV6SIZ6_SOLSE</name>
<feature type="compositionally biased region" description="Acidic residues" evidence="6">
    <location>
        <begin position="648"/>
        <end position="658"/>
    </location>
</feature>
<dbReference type="PANTHER" id="PTHR15073:SF5">
    <property type="entry name" value="MAP7 DOMAIN-CONTAINING PROTEIN 3"/>
    <property type="match status" value="1"/>
</dbReference>
<dbReference type="EMBL" id="JAGKHQ010000004">
    <property type="protein sequence ID" value="KAG7517975.1"/>
    <property type="molecule type" value="Genomic_DNA"/>
</dbReference>
<comment type="caution">
    <text evidence="7">The sequence shown here is derived from an EMBL/GenBank/DDBJ whole genome shotgun (WGS) entry which is preliminary data.</text>
</comment>
<feature type="compositionally biased region" description="Basic and acidic residues" evidence="6">
    <location>
        <begin position="163"/>
        <end position="172"/>
    </location>
</feature>